<organism evidence="5">
    <name type="scientific">Salix viminalis</name>
    <name type="common">Common osier</name>
    <name type="synonym">Basket willow</name>
    <dbReference type="NCBI Taxonomy" id="40686"/>
    <lineage>
        <taxon>Eukaryota</taxon>
        <taxon>Viridiplantae</taxon>
        <taxon>Streptophyta</taxon>
        <taxon>Embryophyta</taxon>
        <taxon>Tracheophyta</taxon>
        <taxon>Spermatophyta</taxon>
        <taxon>Magnoliopsida</taxon>
        <taxon>eudicotyledons</taxon>
        <taxon>Gunneridae</taxon>
        <taxon>Pentapetalae</taxon>
        <taxon>rosids</taxon>
        <taxon>fabids</taxon>
        <taxon>Malpighiales</taxon>
        <taxon>Salicaceae</taxon>
        <taxon>Saliceae</taxon>
        <taxon>Salix</taxon>
    </lineage>
</organism>
<dbReference type="GO" id="GO:0016020">
    <property type="term" value="C:membrane"/>
    <property type="evidence" value="ECO:0007669"/>
    <property type="project" value="InterPro"/>
</dbReference>
<dbReference type="InterPro" id="IPR030184">
    <property type="entry name" value="WAT1-related"/>
</dbReference>
<dbReference type="EMBL" id="CAADRP010001617">
    <property type="protein sequence ID" value="VFU45073.1"/>
    <property type="molecule type" value="Genomic_DNA"/>
</dbReference>
<keyword evidence="1 4" id="KW-0812">Transmembrane</keyword>
<dbReference type="GO" id="GO:0022857">
    <property type="term" value="F:transmembrane transporter activity"/>
    <property type="evidence" value="ECO:0007669"/>
    <property type="project" value="InterPro"/>
</dbReference>
<protein>
    <recommendedName>
        <fullName evidence="6">WAT1-related protein</fullName>
    </recommendedName>
</protein>
<evidence type="ECO:0008006" key="6">
    <source>
        <dbReference type="Google" id="ProtNLM"/>
    </source>
</evidence>
<feature type="transmembrane region" description="Helical" evidence="4">
    <location>
        <begin position="61"/>
        <end position="83"/>
    </location>
</feature>
<evidence type="ECO:0000256" key="4">
    <source>
        <dbReference type="SAM" id="Phobius"/>
    </source>
</evidence>
<gene>
    <name evidence="5" type="ORF">SVIM_LOCUS280903</name>
</gene>
<sequence length="161" mass="17731">MPNVSITSINVVGPTSHSINLNAVCFLLFSNIRLKITFPVFLRIMALGLLGPIRLQLLRDALHIASFASAIMNAVPLVIAFIFRRLERVRIKEIHSQAKVVGTLVTLGGALPMTVYKGPEIGLIKQATTEARPPRSMNIGWPGQWCSLLVVFHGPLSMYCR</sequence>
<name>A0A6N2LVN3_SALVM</name>
<reference evidence="5" key="1">
    <citation type="submission" date="2019-03" db="EMBL/GenBank/DDBJ databases">
        <authorList>
            <person name="Mank J."/>
            <person name="Almeida P."/>
        </authorList>
    </citation>
    <scope>NUCLEOTIDE SEQUENCE</scope>
    <source>
        <strain evidence="5">78183</strain>
    </source>
</reference>
<dbReference type="AlphaFoldDB" id="A0A6N2LVN3"/>
<keyword evidence="3 4" id="KW-0472">Membrane</keyword>
<evidence type="ECO:0000256" key="3">
    <source>
        <dbReference type="ARBA" id="ARBA00023136"/>
    </source>
</evidence>
<proteinExistence type="predicted"/>
<evidence type="ECO:0000256" key="2">
    <source>
        <dbReference type="ARBA" id="ARBA00022989"/>
    </source>
</evidence>
<accession>A0A6N2LVN3</accession>
<dbReference type="PANTHER" id="PTHR31218">
    <property type="entry name" value="WAT1-RELATED PROTEIN"/>
    <property type="match status" value="1"/>
</dbReference>
<evidence type="ECO:0000256" key="1">
    <source>
        <dbReference type="ARBA" id="ARBA00022692"/>
    </source>
</evidence>
<evidence type="ECO:0000313" key="5">
    <source>
        <dbReference type="EMBL" id="VFU45073.1"/>
    </source>
</evidence>
<keyword evidence="2 4" id="KW-1133">Transmembrane helix</keyword>